<gene>
    <name evidence="1" type="ORF">HUO14_04455</name>
</gene>
<keyword evidence="2" id="KW-1185">Reference proteome</keyword>
<dbReference type="Proteomes" id="UP000652427">
    <property type="component" value="Unassembled WGS sequence"/>
</dbReference>
<dbReference type="EMBL" id="JABWMH010000001">
    <property type="protein sequence ID" value="NVD27162.1"/>
    <property type="molecule type" value="Genomic_DNA"/>
</dbReference>
<evidence type="ECO:0000313" key="1">
    <source>
        <dbReference type="EMBL" id="NVD27162.1"/>
    </source>
</evidence>
<proteinExistence type="predicted"/>
<sequence>MSGLAQRVRRIAICGKSHELWPVATQIANDLPAGIELVLVEDGGSVAPAAVAVRLDDPFFAYMGISAEKLATADSALFSLGAELRDWQGEGSGFFLTGSGSLPAIDDVAIHQIMLRAAMSYDQPERLSYLYQPFRLPARAMEVGKFAFQSADPRSPLSMLRPVIQMDRAHYTALLKDNAGSGPMKIVDARPKVVQTSPDGGPIDRIELDNGETVEADLYIDASGAISRLIGGSFLSDWRSVSEGFSFDRIGSARVTDPPAGPASHTVVQAIKGGLMITTPLRDRSIGQFIYASDLLTGEEEKYLVGPEAEVASFEPGYIDKPWLGNLLRMGSASARFGPFLSADMTLLQRQAMILADHLPTRLDMTVEAREYNRRHLIAAEQLRDFMLLPFALNRREDLPWSDIGERKIPESLVRRIDQFRSRGRVVVYDGEIFDEQSWIDIMIGFGVVPERCDPLAQGLDMTIMARRLKSLAGAFDRSLLEMGPCDGAVGNLDMNVP</sequence>
<dbReference type="SUPFAM" id="SSF51905">
    <property type="entry name" value="FAD/NAD(P)-binding domain"/>
    <property type="match status" value="1"/>
</dbReference>
<evidence type="ECO:0000313" key="2">
    <source>
        <dbReference type="Proteomes" id="UP000652427"/>
    </source>
</evidence>
<dbReference type="InterPro" id="IPR036188">
    <property type="entry name" value="FAD/NAD-bd_sf"/>
</dbReference>
<organism evidence="1 2">
    <name type="scientific">Parasphingorhabdus flavimaris</name>
    <dbReference type="NCBI Taxonomy" id="266812"/>
    <lineage>
        <taxon>Bacteria</taxon>
        <taxon>Pseudomonadati</taxon>
        <taxon>Pseudomonadota</taxon>
        <taxon>Alphaproteobacteria</taxon>
        <taxon>Sphingomonadales</taxon>
        <taxon>Sphingomonadaceae</taxon>
        <taxon>Parasphingorhabdus</taxon>
    </lineage>
</organism>
<name>A0ABX2N0F0_9SPHN</name>
<comment type="caution">
    <text evidence="1">The sequence shown here is derived from an EMBL/GenBank/DDBJ whole genome shotgun (WGS) entry which is preliminary data.</text>
</comment>
<dbReference type="Pfam" id="PF04820">
    <property type="entry name" value="Trp_halogenase"/>
    <property type="match status" value="1"/>
</dbReference>
<reference evidence="1 2" key="1">
    <citation type="submission" date="2020-06" db="EMBL/GenBank/DDBJ databases">
        <authorList>
            <person name="Kim S.-J."/>
            <person name="Park S.-J."/>
        </authorList>
    </citation>
    <scope>NUCLEOTIDE SEQUENCE [LARGE SCALE GENOMIC DNA]</scope>
    <source>
        <strain evidence="1 2">SW-151</strain>
    </source>
</reference>
<dbReference type="InterPro" id="IPR006905">
    <property type="entry name" value="Flavin_halogenase"/>
</dbReference>
<dbReference type="RefSeq" id="WP_176278639.1">
    <property type="nucleotide sequence ID" value="NZ_JABWMH010000001.1"/>
</dbReference>
<protein>
    <submittedName>
        <fullName evidence="1">Tryptophan 7-halogenase</fullName>
    </submittedName>
</protein>
<dbReference type="Gene3D" id="3.50.50.60">
    <property type="entry name" value="FAD/NAD(P)-binding domain"/>
    <property type="match status" value="1"/>
</dbReference>
<accession>A0ABX2N0F0</accession>